<dbReference type="Pfam" id="PF14895">
    <property type="entry name" value="PPPI_inhib"/>
    <property type="match status" value="1"/>
</dbReference>
<protein>
    <submittedName>
        <fullName evidence="1">Uncharacterized protein</fullName>
    </submittedName>
</protein>
<organism evidence="1 2">
    <name type="scientific">Rhodnius prolixus</name>
    <name type="common">Triatomid bug</name>
    <dbReference type="NCBI Taxonomy" id="13249"/>
    <lineage>
        <taxon>Eukaryota</taxon>
        <taxon>Metazoa</taxon>
        <taxon>Ecdysozoa</taxon>
        <taxon>Arthropoda</taxon>
        <taxon>Hexapoda</taxon>
        <taxon>Insecta</taxon>
        <taxon>Pterygota</taxon>
        <taxon>Neoptera</taxon>
        <taxon>Paraneoptera</taxon>
        <taxon>Hemiptera</taxon>
        <taxon>Heteroptera</taxon>
        <taxon>Panheteroptera</taxon>
        <taxon>Cimicomorpha</taxon>
        <taxon>Reduviidae</taxon>
        <taxon>Triatominae</taxon>
        <taxon>Rhodnius</taxon>
    </lineage>
</organism>
<dbReference type="RefSeq" id="XP_073980217.1">
    <property type="nucleotide sequence ID" value="XM_074124116.1"/>
</dbReference>
<dbReference type="OMA" id="LWIGERQ"/>
<dbReference type="GO" id="GO:0019902">
    <property type="term" value="F:phosphatase binding"/>
    <property type="evidence" value="ECO:0007669"/>
    <property type="project" value="InterPro"/>
</dbReference>
<name>T1HR13_RHOPR</name>
<evidence type="ECO:0000313" key="1">
    <source>
        <dbReference type="EnsemblMetazoa" id="RPRC006483-PA"/>
    </source>
</evidence>
<dbReference type="InterPro" id="IPR026142">
    <property type="entry name" value="Pro_pase_1_reg_su_36"/>
</dbReference>
<dbReference type="PANTHER" id="PTHR21055:SF3">
    <property type="entry name" value="PROTEIN PHOSPHATASE 1 REGULATORY SUBUNIT 36"/>
    <property type="match status" value="1"/>
</dbReference>
<dbReference type="HOGENOM" id="CLU_673218_0_0_1"/>
<proteinExistence type="predicted"/>
<dbReference type="VEuPathDB" id="VectorBase:RPRC006483"/>
<dbReference type="Proteomes" id="UP000015103">
    <property type="component" value="Unassembled WGS sequence"/>
</dbReference>
<dbReference type="STRING" id="13249.T1HR13"/>
<keyword evidence="2" id="KW-1185">Reference proteome</keyword>
<dbReference type="EMBL" id="ACPB03009511">
    <property type="status" value="NOT_ANNOTATED_CDS"/>
    <property type="molecule type" value="Genomic_DNA"/>
</dbReference>
<reference evidence="1" key="1">
    <citation type="submission" date="2015-05" db="UniProtKB">
        <authorList>
            <consortium name="EnsemblMetazoa"/>
        </authorList>
    </citation>
    <scope>IDENTIFICATION</scope>
</reference>
<dbReference type="PANTHER" id="PTHR21055">
    <property type="entry name" value="PROTEIN PHOSPHATASE 1 REGULATORY SUBUNIT 36"/>
    <property type="match status" value="1"/>
</dbReference>
<dbReference type="eggNOG" id="ENOG502RZTP">
    <property type="taxonomic scope" value="Eukaryota"/>
</dbReference>
<dbReference type="AlphaFoldDB" id="T1HR13"/>
<evidence type="ECO:0000313" key="2">
    <source>
        <dbReference type="Proteomes" id="UP000015103"/>
    </source>
</evidence>
<dbReference type="InParanoid" id="T1HR13"/>
<dbReference type="RefSeq" id="XP_073980216.1">
    <property type="nucleotide sequence ID" value="XM_074124115.1"/>
</dbReference>
<dbReference type="EnsemblMetazoa" id="RPRC006483-RA">
    <property type="protein sequence ID" value="RPRC006483-PA"/>
    <property type="gene ID" value="RPRC006483"/>
</dbReference>
<dbReference type="FunCoup" id="T1HR13">
    <property type="interactions" value="1"/>
</dbReference>
<sequence>MTSSGRKGCYKRRTQKKYLSFLQSCGDRVDRPFCCLSSYQHPTKFDVLMHATWSEYMSESSQAFFVKKFARNKTDGGNFIYLRDIKDYVLFNVMNDLSPTFVEFFWTLAVDRFLRALIIYFQFYLQVWDLVQYRTKNKHRLFRHRNSLIRERKWRQGLNDLRYIVAREYFAILDGQDDSAPFHHMGRFRQRIKSSVKVDKLLYELLHRYARRVVEVALCKSKHPAIYDEMARLFLPSEIYRIKNFRNGISDVDLQCLEDPIRIRVITVSAPIARELYRSDRKPALKILGHEPYNILKTRDQQTKLLQIMYLCSESCLEACNLRVGILGLQRTAFDVTFNPIPGALKITSLEKMCAESKETITPPLYEDQPQGGELSNLVYCDYKKKDIINKWKQNLAPNKRIFKEFKRI</sequence>
<accession>T1HR13</accession>
<dbReference type="GeneID" id="141452196"/>